<feature type="transmembrane region" description="Helical" evidence="2">
    <location>
        <begin position="188"/>
        <end position="207"/>
    </location>
</feature>
<keyword evidence="2" id="KW-0472">Membrane</keyword>
<sequence length="223" mass="24725">MKEIQTPRKDLSHRRPKDSPSTKSSINDLSKKSQKIAKKNLDAVFSSVSEELISDAVTKSFNFSPVSEILSESNVNHNGESFECLLGEEEALTLSESSACYKITTVNDDSSINSGNHSKVIQSYGCVEGEVVSNLLKQARVEMWNSNDVSPVSKKLLDSLVEVSVKEFCALPEEKDLVSVLISEKTRVLVFCFAVWLITMTVILIVFKFSSSRSTQSFYLPPT</sequence>
<dbReference type="EMBL" id="JBDFQZ010000005">
    <property type="protein sequence ID" value="KAK9724994.1"/>
    <property type="molecule type" value="Genomic_DNA"/>
</dbReference>
<evidence type="ECO:0000313" key="4">
    <source>
        <dbReference type="Proteomes" id="UP001443914"/>
    </source>
</evidence>
<dbReference type="AlphaFoldDB" id="A0AAW1KZV9"/>
<evidence type="ECO:0000313" key="3">
    <source>
        <dbReference type="EMBL" id="KAK9724994.1"/>
    </source>
</evidence>
<accession>A0AAW1KZV9</accession>
<proteinExistence type="predicted"/>
<evidence type="ECO:0000256" key="2">
    <source>
        <dbReference type="SAM" id="Phobius"/>
    </source>
</evidence>
<reference evidence="3" key="1">
    <citation type="submission" date="2024-03" db="EMBL/GenBank/DDBJ databases">
        <title>WGS assembly of Saponaria officinalis var. Norfolk2.</title>
        <authorList>
            <person name="Jenkins J."/>
            <person name="Shu S."/>
            <person name="Grimwood J."/>
            <person name="Barry K."/>
            <person name="Goodstein D."/>
            <person name="Schmutz J."/>
            <person name="Leebens-Mack J."/>
            <person name="Osbourn A."/>
        </authorList>
    </citation>
    <scope>NUCLEOTIDE SEQUENCE [LARGE SCALE GENOMIC DNA]</scope>
    <source>
        <strain evidence="3">JIC</strain>
    </source>
</reference>
<feature type="compositionally biased region" description="Basic and acidic residues" evidence="1">
    <location>
        <begin position="1"/>
        <end position="10"/>
    </location>
</feature>
<feature type="compositionally biased region" description="Polar residues" evidence="1">
    <location>
        <begin position="19"/>
        <end position="28"/>
    </location>
</feature>
<protein>
    <submittedName>
        <fullName evidence="3">Uncharacterized protein</fullName>
    </submittedName>
</protein>
<gene>
    <name evidence="3" type="ORF">RND81_05G113900</name>
</gene>
<keyword evidence="2" id="KW-1133">Transmembrane helix</keyword>
<keyword evidence="4" id="KW-1185">Reference proteome</keyword>
<evidence type="ECO:0000256" key="1">
    <source>
        <dbReference type="SAM" id="MobiDB-lite"/>
    </source>
</evidence>
<comment type="caution">
    <text evidence="3">The sequence shown here is derived from an EMBL/GenBank/DDBJ whole genome shotgun (WGS) entry which is preliminary data.</text>
</comment>
<name>A0AAW1KZV9_SAPOF</name>
<keyword evidence="2" id="KW-0812">Transmembrane</keyword>
<feature type="region of interest" description="Disordered" evidence="1">
    <location>
        <begin position="1"/>
        <end position="30"/>
    </location>
</feature>
<organism evidence="3 4">
    <name type="scientific">Saponaria officinalis</name>
    <name type="common">Common soapwort</name>
    <name type="synonym">Lychnis saponaria</name>
    <dbReference type="NCBI Taxonomy" id="3572"/>
    <lineage>
        <taxon>Eukaryota</taxon>
        <taxon>Viridiplantae</taxon>
        <taxon>Streptophyta</taxon>
        <taxon>Embryophyta</taxon>
        <taxon>Tracheophyta</taxon>
        <taxon>Spermatophyta</taxon>
        <taxon>Magnoliopsida</taxon>
        <taxon>eudicotyledons</taxon>
        <taxon>Gunneridae</taxon>
        <taxon>Pentapetalae</taxon>
        <taxon>Caryophyllales</taxon>
        <taxon>Caryophyllaceae</taxon>
        <taxon>Caryophylleae</taxon>
        <taxon>Saponaria</taxon>
    </lineage>
</organism>
<dbReference type="Proteomes" id="UP001443914">
    <property type="component" value="Unassembled WGS sequence"/>
</dbReference>